<sequence length="278" mass="30106">MRETLKQNFMSTDLQIKHLSSSPIVAFTATTDSNGGVVDNESGAANSLGATRKQNRRIERTDLGRDYVRENSRQTSPEGAFSCGTGSTDKSGKTEHHRPKLVSARLSRPSETVRHPAGATASGSNGSDSDAIFTVDPSFSGDSSDEGGDPSWNSANDLSKAQGNAVFCLKVSSPRPSDDVQRYGLREVDLAQDQDDPLQLNEPNGPIGPNQISYGLTKFEEGDQLMDSLDVTKSEALDDQCGPEIFDEMQSEQKYQVEGEVETMGTELGKLKFEDNKC</sequence>
<name>W9QT76_9ROSA</name>
<reference evidence="3" key="1">
    <citation type="submission" date="2013-01" db="EMBL/GenBank/DDBJ databases">
        <title>Draft Genome Sequence of a Mulberry Tree, Morus notabilis C.K. Schneid.</title>
        <authorList>
            <person name="He N."/>
            <person name="Zhao S."/>
        </authorList>
    </citation>
    <scope>NUCLEOTIDE SEQUENCE</scope>
</reference>
<evidence type="ECO:0000313" key="3">
    <source>
        <dbReference type="Proteomes" id="UP000030645"/>
    </source>
</evidence>
<feature type="region of interest" description="Disordered" evidence="1">
    <location>
        <begin position="38"/>
        <end position="157"/>
    </location>
</feature>
<dbReference type="Proteomes" id="UP000030645">
    <property type="component" value="Unassembled WGS sequence"/>
</dbReference>
<gene>
    <name evidence="2" type="ORF">L484_006052</name>
</gene>
<evidence type="ECO:0000313" key="2">
    <source>
        <dbReference type="EMBL" id="EXB37904.1"/>
    </source>
</evidence>
<protein>
    <submittedName>
        <fullName evidence="2">Uncharacterized protein</fullName>
    </submittedName>
</protein>
<accession>W9QT76</accession>
<evidence type="ECO:0000256" key="1">
    <source>
        <dbReference type="SAM" id="MobiDB-lite"/>
    </source>
</evidence>
<organism evidence="2 3">
    <name type="scientific">Morus notabilis</name>
    <dbReference type="NCBI Taxonomy" id="981085"/>
    <lineage>
        <taxon>Eukaryota</taxon>
        <taxon>Viridiplantae</taxon>
        <taxon>Streptophyta</taxon>
        <taxon>Embryophyta</taxon>
        <taxon>Tracheophyta</taxon>
        <taxon>Spermatophyta</taxon>
        <taxon>Magnoliopsida</taxon>
        <taxon>eudicotyledons</taxon>
        <taxon>Gunneridae</taxon>
        <taxon>Pentapetalae</taxon>
        <taxon>rosids</taxon>
        <taxon>fabids</taxon>
        <taxon>Rosales</taxon>
        <taxon>Moraceae</taxon>
        <taxon>Moreae</taxon>
        <taxon>Morus</taxon>
    </lineage>
</organism>
<keyword evidence="3" id="KW-1185">Reference proteome</keyword>
<dbReference type="EMBL" id="KE343665">
    <property type="protein sequence ID" value="EXB37904.1"/>
    <property type="molecule type" value="Genomic_DNA"/>
</dbReference>
<dbReference type="AlphaFoldDB" id="W9QT76"/>
<proteinExistence type="predicted"/>
<feature type="compositionally biased region" description="Basic and acidic residues" evidence="1">
    <location>
        <begin position="56"/>
        <end position="72"/>
    </location>
</feature>